<dbReference type="Proteomes" id="UP001597118">
    <property type="component" value="Unassembled WGS sequence"/>
</dbReference>
<accession>A0ABW4IJ55</accession>
<keyword evidence="2" id="KW-1185">Reference proteome</keyword>
<reference evidence="2" key="1">
    <citation type="journal article" date="2019" name="Int. J. Syst. Evol. Microbiol.">
        <title>The Global Catalogue of Microorganisms (GCM) 10K type strain sequencing project: providing services to taxonomists for standard genome sequencing and annotation.</title>
        <authorList>
            <consortium name="The Broad Institute Genomics Platform"/>
            <consortium name="The Broad Institute Genome Sequencing Center for Infectious Disease"/>
            <person name="Wu L."/>
            <person name="Ma J."/>
        </authorList>
    </citation>
    <scope>NUCLEOTIDE SEQUENCE [LARGE SCALE GENOMIC DNA]</scope>
    <source>
        <strain evidence="2">CCUG 53762</strain>
    </source>
</reference>
<sequence>MNRFLLLLIGLLCAVQLKGQLLKVEFKDGTALNSYYSNAPTSNQLSNIDVSNDYSSVSIESGMLKMKRTSDATSVASFSRITPFANSPKLLICEFDLKVEGNAKATTTAATFLLGSNFTKANNTEAVDKIHSRFSINLSENEGEFFLKESGNKGVIGTALTGKCKVKFIVNNLGESYTYISDDKEYSLANDQWDLWVNGEKYLSGKEATTAGQELENMKFFFDKGIASIFVGDVIVYGLEALPVGLLSFEGKALRNGNQLTWCIASAENLQRFEIHRSKDGVNFSSWKSVSYQDGFFSYRVEDMASEGISYYKLIAVDGDGVKTELKTIYIKSSAIYAMDIIPVIGDILFKLSEENKSVSSVRILDVKGAVLCSKAIDSQSMDEYISLGVDLPKGVYILSTLIGSEWINKKFIK</sequence>
<proteinExistence type="predicted"/>
<name>A0ABW4IJ55_9SPHI</name>
<evidence type="ECO:0000313" key="2">
    <source>
        <dbReference type="Proteomes" id="UP001597118"/>
    </source>
</evidence>
<comment type="caution">
    <text evidence="1">The sequence shown here is derived from an EMBL/GenBank/DDBJ whole genome shotgun (WGS) entry which is preliminary data.</text>
</comment>
<organism evidence="1 2">
    <name type="scientific">Pseudopedobacter beijingensis</name>
    <dbReference type="NCBI Taxonomy" id="1207056"/>
    <lineage>
        <taxon>Bacteria</taxon>
        <taxon>Pseudomonadati</taxon>
        <taxon>Bacteroidota</taxon>
        <taxon>Sphingobacteriia</taxon>
        <taxon>Sphingobacteriales</taxon>
        <taxon>Sphingobacteriaceae</taxon>
        <taxon>Pseudopedobacter</taxon>
    </lineage>
</organism>
<evidence type="ECO:0000313" key="1">
    <source>
        <dbReference type="EMBL" id="MFD1631656.1"/>
    </source>
</evidence>
<protein>
    <submittedName>
        <fullName evidence="1">T9SS type A sorting domain-containing protein</fullName>
    </submittedName>
</protein>
<gene>
    <name evidence="1" type="ORF">ACFSAH_17415</name>
</gene>
<dbReference type="RefSeq" id="WP_379664024.1">
    <property type="nucleotide sequence ID" value="NZ_JBHUDG010000049.1"/>
</dbReference>
<dbReference type="EMBL" id="JBHUDG010000049">
    <property type="protein sequence ID" value="MFD1631656.1"/>
    <property type="molecule type" value="Genomic_DNA"/>
</dbReference>